<reference evidence="4 5" key="1">
    <citation type="journal article" date="2015" name="Stand. Genomic Sci.">
        <title>Genomic Encyclopedia of Bacterial and Archaeal Type Strains, Phase III: the genomes of soil and plant-associated and newly described type strains.</title>
        <authorList>
            <person name="Whitman W.B."/>
            <person name="Woyke T."/>
            <person name="Klenk H.P."/>
            <person name="Zhou Y."/>
            <person name="Lilburn T.G."/>
            <person name="Beck B.J."/>
            <person name="De Vos P."/>
            <person name="Vandamme P."/>
            <person name="Eisen J.A."/>
            <person name="Garrity G."/>
            <person name="Hugenholtz P."/>
            <person name="Kyrpides N.C."/>
        </authorList>
    </citation>
    <scope>NUCLEOTIDE SEQUENCE [LARGE SCALE GENOMIC DNA]</scope>
    <source>
        <strain evidence="4 5">RF6</strain>
    </source>
</reference>
<dbReference type="NCBIfam" id="TIGR02228">
    <property type="entry name" value="sigpep_I_arch"/>
    <property type="match status" value="1"/>
</dbReference>
<dbReference type="AlphaFoldDB" id="A0A4Q7TN10"/>
<dbReference type="CDD" id="cd06530">
    <property type="entry name" value="S26_SPase_I"/>
    <property type="match status" value="1"/>
</dbReference>
<protein>
    <recommendedName>
        <fullName evidence="1">Signal peptidase I</fullName>
        <ecNumber evidence="1">3.4.21.89</ecNumber>
    </recommendedName>
</protein>
<feature type="transmembrane region" description="Helical" evidence="3">
    <location>
        <begin position="100"/>
        <end position="120"/>
    </location>
</feature>
<feature type="region of interest" description="Disordered" evidence="2">
    <location>
        <begin position="258"/>
        <end position="291"/>
    </location>
</feature>
<comment type="caution">
    <text evidence="4">The sequence shown here is derived from an EMBL/GenBank/DDBJ whole genome shotgun (WGS) entry which is preliminary data.</text>
</comment>
<feature type="compositionally biased region" description="Low complexity" evidence="2">
    <location>
        <begin position="36"/>
        <end position="48"/>
    </location>
</feature>
<evidence type="ECO:0000313" key="4">
    <source>
        <dbReference type="EMBL" id="RZT61090.1"/>
    </source>
</evidence>
<dbReference type="InterPro" id="IPR019533">
    <property type="entry name" value="Peptidase_S26"/>
</dbReference>
<feature type="compositionally biased region" description="Basic and acidic residues" evidence="2">
    <location>
        <begin position="1"/>
        <end position="31"/>
    </location>
</feature>
<dbReference type="Proteomes" id="UP000291832">
    <property type="component" value="Unassembled WGS sequence"/>
</dbReference>
<organism evidence="4 5">
    <name type="scientific">Leucobacter luti</name>
    <dbReference type="NCBI Taxonomy" id="340320"/>
    <lineage>
        <taxon>Bacteria</taxon>
        <taxon>Bacillati</taxon>
        <taxon>Actinomycetota</taxon>
        <taxon>Actinomycetes</taxon>
        <taxon>Micrococcales</taxon>
        <taxon>Microbacteriaceae</taxon>
        <taxon>Leucobacter</taxon>
    </lineage>
</organism>
<evidence type="ECO:0000256" key="2">
    <source>
        <dbReference type="SAM" id="MobiDB-lite"/>
    </source>
</evidence>
<dbReference type="GO" id="GO:0006465">
    <property type="term" value="P:signal peptide processing"/>
    <property type="evidence" value="ECO:0007669"/>
    <property type="project" value="UniProtKB-UniRule"/>
</dbReference>
<dbReference type="GO" id="GO:0016020">
    <property type="term" value="C:membrane"/>
    <property type="evidence" value="ECO:0007669"/>
    <property type="project" value="UniProtKB-UniRule"/>
</dbReference>
<evidence type="ECO:0000256" key="1">
    <source>
        <dbReference type="NCBIfam" id="TIGR02228"/>
    </source>
</evidence>
<proteinExistence type="predicted"/>
<dbReference type="GO" id="GO:0009003">
    <property type="term" value="F:signal peptidase activity"/>
    <property type="evidence" value="ECO:0007669"/>
    <property type="project" value="UniProtKB-EC"/>
</dbReference>
<keyword evidence="3" id="KW-0812">Transmembrane</keyword>
<gene>
    <name evidence="4" type="ORF">EV139_2839</name>
</gene>
<evidence type="ECO:0000313" key="5">
    <source>
        <dbReference type="Proteomes" id="UP000291832"/>
    </source>
</evidence>
<keyword evidence="3" id="KW-0472">Membrane</keyword>
<dbReference type="OrthoDB" id="3178064at2"/>
<accession>A0A4Q7TN10</accession>
<dbReference type="GO" id="GO:0004252">
    <property type="term" value="F:serine-type endopeptidase activity"/>
    <property type="evidence" value="ECO:0007669"/>
    <property type="project" value="UniProtKB-UniRule"/>
</dbReference>
<dbReference type="EC" id="3.4.21.89" evidence="1"/>
<dbReference type="RefSeq" id="WP_130455216.1">
    <property type="nucleotide sequence ID" value="NZ_QYAG01000003.1"/>
</dbReference>
<keyword evidence="5" id="KW-1185">Reference proteome</keyword>
<name>A0A4Q7TN10_9MICO</name>
<sequence length="291" mass="30843">MTHLIERPGTGDRREGAAPDHDATQERESPLRRPRAATTSASASGPTPFERLCDSTASARVPADPSRSGAPAAEAKGDDLADPDELTRGWRVYRGVRNTILTVGSVLGVIVLLVFGAALLTNTQPTVVLSGSMEPGMPVGSVVFGQMRDQAELEIGDAVTVERPDNKGLVTHRIVELMAGDLPNTTGLILRGDANASNDPYPYSVPEARVIVATLPLAGYAAVVLQGPAGIATLAFFLCTVISLMLLDPNRIGETRAQLAERHAERAEKRSEKRAGRATTRAERGPEAPRA</sequence>
<feature type="transmembrane region" description="Helical" evidence="3">
    <location>
        <begin position="229"/>
        <end position="247"/>
    </location>
</feature>
<dbReference type="InterPro" id="IPR001733">
    <property type="entry name" value="Peptidase_S26B"/>
</dbReference>
<evidence type="ECO:0000256" key="3">
    <source>
        <dbReference type="SAM" id="Phobius"/>
    </source>
</evidence>
<dbReference type="EMBL" id="SHKI01000007">
    <property type="protein sequence ID" value="RZT61090.1"/>
    <property type="molecule type" value="Genomic_DNA"/>
</dbReference>
<keyword evidence="3" id="KW-1133">Transmembrane helix</keyword>
<feature type="region of interest" description="Disordered" evidence="2">
    <location>
        <begin position="1"/>
        <end position="84"/>
    </location>
</feature>